<keyword evidence="4" id="KW-0804">Transcription</keyword>
<dbReference type="CDD" id="cd00083">
    <property type="entry name" value="bHLH_SF"/>
    <property type="match status" value="1"/>
</dbReference>
<name>A0AAD5P7A8_9FUNG</name>
<dbReference type="PANTHER" id="PTHR10328:SF3">
    <property type="entry name" value="PROTEIN MAX"/>
    <property type="match status" value="1"/>
</dbReference>
<gene>
    <name evidence="8" type="ORF">BDA99DRAFT_309910</name>
</gene>
<dbReference type="EMBL" id="JAIXMP010000060">
    <property type="protein sequence ID" value="KAI9244369.1"/>
    <property type="molecule type" value="Genomic_DNA"/>
</dbReference>
<proteinExistence type="predicted"/>
<protein>
    <recommendedName>
        <fullName evidence="7">BHLH domain-containing protein</fullName>
    </recommendedName>
</protein>
<reference evidence="8" key="1">
    <citation type="journal article" date="2022" name="IScience">
        <title>Evolution of zygomycete secretomes and the origins of terrestrial fungal ecologies.</title>
        <authorList>
            <person name="Chang Y."/>
            <person name="Wang Y."/>
            <person name="Mondo S."/>
            <person name="Ahrendt S."/>
            <person name="Andreopoulos W."/>
            <person name="Barry K."/>
            <person name="Beard J."/>
            <person name="Benny G.L."/>
            <person name="Blankenship S."/>
            <person name="Bonito G."/>
            <person name="Cuomo C."/>
            <person name="Desiro A."/>
            <person name="Gervers K.A."/>
            <person name="Hundley H."/>
            <person name="Kuo A."/>
            <person name="LaButti K."/>
            <person name="Lang B.F."/>
            <person name="Lipzen A."/>
            <person name="O'Donnell K."/>
            <person name="Pangilinan J."/>
            <person name="Reynolds N."/>
            <person name="Sandor L."/>
            <person name="Smith M.E."/>
            <person name="Tsang A."/>
            <person name="Grigoriev I.V."/>
            <person name="Stajich J.E."/>
            <person name="Spatafora J.W."/>
        </authorList>
    </citation>
    <scope>NUCLEOTIDE SEQUENCE</scope>
    <source>
        <strain evidence="8">RSA 2281</strain>
    </source>
</reference>
<evidence type="ECO:0000256" key="3">
    <source>
        <dbReference type="ARBA" id="ARBA00023159"/>
    </source>
</evidence>
<keyword evidence="3" id="KW-0010">Activator</keyword>
<dbReference type="Proteomes" id="UP001209540">
    <property type="component" value="Unassembled WGS sequence"/>
</dbReference>
<feature type="region of interest" description="Disordered" evidence="6">
    <location>
        <begin position="90"/>
        <end position="123"/>
    </location>
</feature>
<evidence type="ECO:0000256" key="1">
    <source>
        <dbReference type="ARBA" id="ARBA00023015"/>
    </source>
</evidence>
<keyword evidence="9" id="KW-1185">Reference proteome</keyword>
<reference evidence="8" key="2">
    <citation type="submission" date="2023-02" db="EMBL/GenBank/DDBJ databases">
        <authorList>
            <consortium name="DOE Joint Genome Institute"/>
            <person name="Mondo S.J."/>
            <person name="Chang Y."/>
            <person name="Wang Y."/>
            <person name="Ahrendt S."/>
            <person name="Andreopoulos W."/>
            <person name="Barry K."/>
            <person name="Beard J."/>
            <person name="Benny G.L."/>
            <person name="Blankenship S."/>
            <person name="Bonito G."/>
            <person name="Cuomo C."/>
            <person name="Desiro A."/>
            <person name="Gervers K.A."/>
            <person name="Hundley H."/>
            <person name="Kuo A."/>
            <person name="LaButti K."/>
            <person name="Lang B.F."/>
            <person name="Lipzen A."/>
            <person name="O'Donnell K."/>
            <person name="Pangilinan J."/>
            <person name="Reynolds N."/>
            <person name="Sandor L."/>
            <person name="Smith M.W."/>
            <person name="Tsang A."/>
            <person name="Grigoriev I.V."/>
            <person name="Stajich J.E."/>
            <person name="Spatafora J.W."/>
        </authorList>
    </citation>
    <scope>NUCLEOTIDE SEQUENCE</scope>
    <source>
        <strain evidence="8">RSA 2281</strain>
    </source>
</reference>
<organism evidence="8 9">
    <name type="scientific">Phascolomyces articulosus</name>
    <dbReference type="NCBI Taxonomy" id="60185"/>
    <lineage>
        <taxon>Eukaryota</taxon>
        <taxon>Fungi</taxon>
        <taxon>Fungi incertae sedis</taxon>
        <taxon>Mucoromycota</taxon>
        <taxon>Mucoromycotina</taxon>
        <taxon>Mucoromycetes</taxon>
        <taxon>Mucorales</taxon>
        <taxon>Lichtheimiaceae</taxon>
        <taxon>Phascolomyces</taxon>
    </lineage>
</organism>
<dbReference type="InterPro" id="IPR011598">
    <property type="entry name" value="bHLH_dom"/>
</dbReference>
<evidence type="ECO:0000256" key="4">
    <source>
        <dbReference type="ARBA" id="ARBA00023163"/>
    </source>
</evidence>
<dbReference type="InterPro" id="IPR036638">
    <property type="entry name" value="HLH_DNA-bd_sf"/>
</dbReference>
<dbReference type="PROSITE" id="PS50888">
    <property type="entry name" value="BHLH"/>
    <property type="match status" value="1"/>
</dbReference>
<comment type="caution">
    <text evidence="8">The sequence shown here is derived from an EMBL/GenBank/DDBJ whole genome shotgun (WGS) entry which is preliminary data.</text>
</comment>
<evidence type="ECO:0000256" key="2">
    <source>
        <dbReference type="ARBA" id="ARBA00023125"/>
    </source>
</evidence>
<feature type="compositionally biased region" description="Low complexity" evidence="6">
    <location>
        <begin position="33"/>
        <end position="51"/>
    </location>
</feature>
<dbReference type="Pfam" id="PF00010">
    <property type="entry name" value="HLH"/>
    <property type="match status" value="1"/>
</dbReference>
<dbReference type="GO" id="GO:0046983">
    <property type="term" value="F:protein dimerization activity"/>
    <property type="evidence" value="ECO:0007669"/>
    <property type="project" value="InterPro"/>
</dbReference>
<evidence type="ECO:0000313" key="8">
    <source>
        <dbReference type="EMBL" id="KAI9244369.1"/>
    </source>
</evidence>
<keyword evidence="2" id="KW-0238">DNA-binding</keyword>
<dbReference type="GO" id="GO:0090575">
    <property type="term" value="C:RNA polymerase II transcription regulator complex"/>
    <property type="evidence" value="ECO:0007669"/>
    <property type="project" value="TreeGrafter"/>
</dbReference>
<evidence type="ECO:0000256" key="5">
    <source>
        <dbReference type="ARBA" id="ARBA00023242"/>
    </source>
</evidence>
<keyword evidence="1" id="KW-0805">Transcription regulation</keyword>
<feature type="compositionally biased region" description="Low complexity" evidence="6">
    <location>
        <begin position="93"/>
        <end position="103"/>
    </location>
</feature>
<dbReference type="AlphaFoldDB" id="A0AAD5P7A8"/>
<feature type="compositionally biased region" description="Polar residues" evidence="6">
    <location>
        <begin position="57"/>
        <end position="69"/>
    </location>
</feature>
<dbReference type="GO" id="GO:0003677">
    <property type="term" value="F:DNA binding"/>
    <property type="evidence" value="ECO:0007669"/>
    <property type="project" value="UniProtKB-KW"/>
</dbReference>
<feature type="domain" description="BHLH" evidence="7">
    <location>
        <begin position="118"/>
        <end position="170"/>
    </location>
</feature>
<accession>A0AAD5P7A8</accession>
<evidence type="ECO:0000256" key="6">
    <source>
        <dbReference type="SAM" id="MobiDB-lite"/>
    </source>
</evidence>
<evidence type="ECO:0000259" key="7">
    <source>
        <dbReference type="PROSITE" id="PS50888"/>
    </source>
</evidence>
<evidence type="ECO:0000313" key="9">
    <source>
        <dbReference type="Proteomes" id="UP001209540"/>
    </source>
</evidence>
<feature type="region of interest" description="Disordered" evidence="6">
    <location>
        <begin position="29"/>
        <end position="76"/>
    </location>
</feature>
<sequence length="222" mass="25303">MDPNQNQQLMAQTYANAIANGFDPNLFQRNGFASSSSSSAASSESQQQQQQLGYPSFQFSSGGNGVPTSHPQQQHLHQLNMQHAAVFQSVMAQQQQHQQQHPQEASSPTGKKVQSKAERRAEHNAIERARRESLNSKFQQLAHALPNLQNDRRPSKGTIIERTLEYVRSTLLKEERYKHQIHHLMRENRLNNINLILDPLLLPLLLHQHLPCNQKILLIMIC</sequence>
<dbReference type="SUPFAM" id="SSF47459">
    <property type="entry name" value="HLH, helix-loop-helix DNA-binding domain"/>
    <property type="match status" value="1"/>
</dbReference>
<dbReference type="GO" id="GO:0003700">
    <property type="term" value="F:DNA-binding transcription factor activity"/>
    <property type="evidence" value="ECO:0007669"/>
    <property type="project" value="TreeGrafter"/>
</dbReference>
<dbReference type="SMART" id="SM00353">
    <property type="entry name" value="HLH"/>
    <property type="match status" value="1"/>
</dbReference>
<dbReference type="Gene3D" id="4.10.280.10">
    <property type="entry name" value="Helix-loop-helix DNA-binding domain"/>
    <property type="match status" value="1"/>
</dbReference>
<dbReference type="PANTHER" id="PTHR10328">
    <property type="entry name" value="PROTEIN MAX MYC-ASSOCIATED FACTOR X"/>
    <property type="match status" value="1"/>
</dbReference>
<keyword evidence="5" id="KW-0539">Nucleus</keyword>
<dbReference type="GO" id="GO:0045944">
    <property type="term" value="P:positive regulation of transcription by RNA polymerase II"/>
    <property type="evidence" value="ECO:0007669"/>
    <property type="project" value="TreeGrafter"/>
</dbReference>